<dbReference type="GO" id="GO:0003677">
    <property type="term" value="F:DNA binding"/>
    <property type="evidence" value="ECO:0007669"/>
    <property type="project" value="InterPro"/>
</dbReference>
<dbReference type="InterPro" id="IPR036890">
    <property type="entry name" value="HATPase_C_sf"/>
</dbReference>
<dbReference type="InterPro" id="IPR036097">
    <property type="entry name" value="HisK_dim/P_sf"/>
</dbReference>
<dbReference type="Proteomes" id="UP000597444">
    <property type="component" value="Unassembled WGS sequence"/>
</dbReference>
<dbReference type="RefSeq" id="WP_220204006.1">
    <property type="nucleotide sequence ID" value="NZ_BNJK01000001.1"/>
</dbReference>
<dbReference type="PANTHER" id="PTHR43547:SF2">
    <property type="entry name" value="HYBRID SIGNAL TRANSDUCTION HISTIDINE KINASE C"/>
    <property type="match status" value="1"/>
</dbReference>
<dbReference type="InterPro" id="IPR009061">
    <property type="entry name" value="DNA-bd_dom_put_sf"/>
</dbReference>
<keyword evidence="8" id="KW-1185">Reference proteome</keyword>
<dbReference type="EMBL" id="BNJK01000001">
    <property type="protein sequence ID" value="GHO93213.1"/>
    <property type="molecule type" value="Genomic_DNA"/>
</dbReference>
<dbReference type="InterPro" id="IPR003661">
    <property type="entry name" value="HisK_dim/P_dom"/>
</dbReference>
<dbReference type="InterPro" id="IPR010093">
    <property type="entry name" value="SinI_DNA-bd"/>
</dbReference>
<dbReference type="GO" id="GO:0000155">
    <property type="term" value="F:phosphorelay sensor kinase activity"/>
    <property type="evidence" value="ECO:0007669"/>
    <property type="project" value="InterPro"/>
</dbReference>
<keyword evidence="3" id="KW-0597">Phosphoprotein</keyword>
<evidence type="ECO:0000256" key="4">
    <source>
        <dbReference type="ARBA" id="ARBA00022777"/>
    </source>
</evidence>
<evidence type="ECO:0000256" key="3">
    <source>
        <dbReference type="ARBA" id="ARBA00022553"/>
    </source>
</evidence>
<feature type="domain" description="Histidine kinase" evidence="6">
    <location>
        <begin position="79"/>
        <end position="308"/>
    </location>
</feature>
<keyword evidence="5" id="KW-0902">Two-component regulatory system</keyword>
<comment type="caution">
    <text evidence="7">The sequence shown here is derived from an EMBL/GenBank/DDBJ whole genome shotgun (WGS) entry which is preliminary data.</text>
</comment>
<dbReference type="Gene3D" id="1.10.287.130">
    <property type="match status" value="1"/>
</dbReference>
<comment type="catalytic activity">
    <reaction evidence="1">
        <text>ATP + protein L-histidine = ADP + protein N-phospho-L-histidine.</text>
        <dbReference type="EC" id="2.7.13.3"/>
    </reaction>
</comment>
<keyword evidence="4" id="KW-0808">Transferase</keyword>
<evidence type="ECO:0000256" key="1">
    <source>
        <dbReference type="ARBA" id="ARBA00000085"/>
    </source>
</evidence>
<keyword evidence="4" id="KW-0418">Kinase</keyword>
<dbReference type="PANTHER" id="PTHR43547">
    <property type="entry name" value="TWO-COMPONENT HISTIDINE KINASE"/>
    <property type="match status" value="1"/>
</dbReference>
<dbReference type="SUPFAM" id="SSF47384">
    <property type="entry name" value="Homodimeric domain of signal transducing histidine kinase"/>
    <property type="match status" value="1"/>
</dbReference>
<dbReference type="InterPro" id="IPR003594">
    <property type="entry name" value="HATPase_dom"/>
</dbReference>
<accession>A0A8J3IGK8</accession>
<dbReference type="InterPro" id="IPR004358">
    <property type="entry name" value="Sig_transdc_His_kin-like_C"/>
</dbReference>
<dbReference type="InterPro" id="IPR005467">
    <property type="entry name" value="His_kinase_dom"/>
</dbReference>
<dbReference type="AlphaFoldDB" id="A0A8J3IGK8"/>
<dbReference type="SMART" id="SM00387">
    <property type="entry name" value="HATPase_c"/>
    <property type="match status" value="1"/>
</dbReference>
<dbReference type="PROSITE" id="PS50109">
    <property type="entry name" value="HIS_KIN"/>
    <property type="match status" value="1"/>
</dbReference>
<dbReference type="EC" id="2.7.13.3" evidence="2"/>
<dbReference type="Gene3D" id="3.30.565.10">
    <property type="entry name" value="Histidine kinase-like ATPase, C-terminal domain"/>
    <property type="match status" value="1"/>
</dbReference>
<dbReference type="Pfam" id="PF12728">
    <property type="entry name" value="HTH_17"/>
    <property type="match status" value="1"/>
</dbReference>
<dbReference type="SUPFAM" id="SSF46955">
    <property type="entry name" value="Putative DNA-binding domain"/>
    <property type="match status" value="1"/>
</dbReference>
<dbReference type="InterPro" id="IPR041657">
    <property type="entry name" value="HTH_17"/>
</dbReference>
<name>A0A8J3IGK8_9CHLR</name>
<dbReference type="SUPFAM" id="SSF55874">
    <property type="entry name" value="ATPase domain of HSP90 chaperone/DNA topoisomerase II/histidine kinase"/>
    <property type="match status" value="1"/>
</dbReference>
<dbReference type="NCBIfam" id="TIGR01764">
    <property type="entry name" value="excise"/>
    <property type="match status" value="1"/>
</dbReference>
<dbReference type="CDD" id="cd00082">
    <property type="entry name" value="HisKA"/>
    <property type="match status" value="1"/>
</dbReference>
<dbReference type="Pfam" id="PF02518">
    <property type="entry name" value="HATPase_c"/>
    <property type="match status" value="1"/>
</dbReference>
<proteinExistence type="predicted"/>
<evidence type="ECO:0000256" key="5">
    <source>
        <dbReference type="ARBA" id="ARBA00023012"/>
    </source>
</evidence>
<evidence type="ECO:0000256" key="2">
    <source>
        <dbReference type="ARBA" id="ARBA00012438"/>
    </source>
</evidence>
<gene>
    <name evidence="7" type="ORF">KSF_032610</name>
</gene>
<organism evidence="7 8">
    <name type="scientific">Reticulibacter mediterranei</name>
    <dbReference type="NCBI Taxonomy" id="2778369"/>
    <lineage>
        <taxon>Bacteria</taxon>
        <taxon>Bacillati</taxon>
        <taxon>Chloroflexota</taxon>
        <taxon>Ktedonobacteria</taxon>
        <taxon>Ktedonobacterales</taxon>
        <taxon>Reticulibacteraceae</taxon>
        <taxon>Reticulibacter</taxon>
    </lineage>
</organism>
<evidence type="ECO:0000259" key="6">
    <source>
        <dbReference type="PROSITE" id="PS50109"/>
    </source>
</evidence>
<dbReference type="PRINTS" id="PR00344">
    <property type="entry name" value="BCTRLSENSOR"/>
</dbReference>
<reference evidence="7" key="1">
    <citation type="submission" date="2020-10" db="EMBL/GenBank/DDBJ databases">
        <title>Taxonomic study of unclassified bacteria belonging to the class Ktedonobacteria.</title>
        <authorList>
            <person name="Yabe S."/>
            <person name="Wang C.M."/>
            <person name="Zheng Y."/>
            <person name="Sakai Y."/>
            <person name="Cavaletti L."/>
            <person name="Monciardini P."/>
            <person name="Donadio S."/>
        </authorList>
    </citation>
    <scope>NUCLEOTIDE SEQUENCE</scope>
    <source>
        <strain evidence="7">ID150040</strain>
    </source>
</reference>
<protein>
    <recommendedName>
        <fullName evidence="2">histidine kinase</fullName>
        <ecNumber evidence="2">2.7.13.3</ecNumber>
    </recommendedName>
</protein>
<sequence>MPSYLTTSDVAARLGVSLDTVRRWLRSGELKGTPFGRAGYRIEDADFQAFLERRRHAQELDSDEEETVSSAVFGEFMNTVGQELRMPLTTTRGALHQARRLLERIRESPLPDNTTDLLTKLQHLLMRAERQVSSEVRLVANLLDASRIEANIFEVSPVWCNLVEIVRETVIQQRELAAQRTIELELPDDEIVAVIADPERIQQVLLNYLANALRFSPADQPIKVCLTVSSTEARIAVQDRGPGILPMQQDMIWESFRQGTGRSIRSGSGAGLGLYITRAIIQQHGGQVGVESRPGEGAMFWCVLPLADDTWN</sequence>
<dbReference type="Gene3D" id="1.10.1660.10">
    <property type="match status" value="1"/>
</dbReference>
<evidence type="ECO:0000313" key="8">
    <source>
        <dbReference type="Proteomes" id="UP000597444"/>
    </source>
</evidence>
<evidence type="ECO:0000313" key="7">
    <source>
        <dbReference type="EMBL" id="GHO93213.1"/>
    </source>
</evidence>